<evidence type="ECO:0000256" key="1">
    <source>
        <dbReference type="ARBA" id="ARBA00022771"/>
    </source>
</evidence>
<name>A0AA37NUL2_9PEZI</name>
<dbReference type="AlphaFoldDB" id="A0AA37NUL2"/>
<evidence type="ECO:0000256" key="3">
    <source>
        <dbReference type="SAM" id="MobiDB-lite"/>
    </source>
</evidence>
<dbReference type="InterPro" id="IPR003604">
    <property type="entry name" value="Matrin/U1-like-C_Znf_C2H2"/>
</dbReference>
<dbReference type="SMART" id="SM00355">
    <property type="entry name" value="ZnF_C2H2"/>
    <property type="match status" value="2"/>
</dbReference>
<dbReference type="Proteomes" id="UP001055115">
    <property type="component" value="Unassembled WGS sequence"/>
</dbReference>
<comment type="caution">
    <text evidence="5">The sequence shown here is derived from an EMBL/GenBank/DDBJ whole genome shotgun (WGS) entry which is preliminary data.</text>
</comment>
<dbReference type="InterPro" id="IPR013087">
    <property type="entry name" value="Znf_C2H2_type"/>
</dbReference>
<dbReference type="EMBL" id="BQXU01000004">
    <property type="protein sequence ID" value="GKT42172.1"/>
    <property type="molecule type" value="Genomic_DNA"/>
</dbReference>
<dbReference type="InterPro" id="IPR036236">
    <property type="entry name" value="Znf_C2H2_sf"/>
</dbReference>
<protein>
    <recommendedName>
        <fullName evidence="4">C2H2-type domain-containing protein</fullName>
    </recommendedName>
</protein>
<dbReference type="PROSITE" id="PS50157">
    <property type="entry name" value="ZINC_FINGER_C2H2_2"/>
    <property type="match status" value="2"/>
</dbReference>
<dbReference type="Gene3D" id="3.30.160.60">
    <property type="entry name" value="Classic Zinc Finger"/>
    <property type="match status" value="1"/>
</dbReference>
<gene>
    <name evidence="5" type="ORF">ColSpa_02353</name>
</gene>
<evidence type="ECO:0000256" key="2">
    <source>
        <dbReference type="PROSITE-ProRule" id="PRU00042"/>
    </source>
</evidence>
<dbReference type="RefSeq" id="XP_049124522.1">
    <property type="nucleotide sequence ID" value="XM_049268565.1"/>
</dbReference>
<reference evidence="5 6" key="1">
    <citation type="submission" date="2022-03" db="EMBL/GenBank/DDBJ databases">
        <title>Genome data of Colletotrichum spp.</title>
        <authorList>
            <person name="Utami Y.D."/>
            <person name="Hiruma K."/>
        </authorList>
    </citation>
    <scope>NUCLEOTIDE SEQUENCE [LARGE SCALE GENOMIC DNA]</scope>
    <source>
        <strain evidence="5 6">MAFF 239500</strain>
    </source>
</reference>
<dbReference type="SMART" id="SM00451">
    <property type="entry name" value="ZnF_U1"/>
    <property type="match status" value="2"/>
</dbReference>
<keyword evidence="1 2" id="KW-0862">Zinc</keyword>
<organism evidence="5 6">
    <name type="scientific">Colletotrichum spaethianum</name>
    <dbReference type="NCBI Taxonomy" id="700344"/>
    <lineage>
        <taxon>Eukaryota</taxon>
        <taxon>Fungi</taxon>
        <taxon>Dikarya</taxon>
        <taxon>Ascomycota</taxon>
        <taxon>Pezizomycotina</taxon>
        <taxon>Sordariomycetes</taxon>
        <taxon>Hypocreomycetidae</taxon>
        <taxon>Glomerellales</taxon>
        <taxon>Glomerellaceae</taxon>
        <taxon>Colletotrichum</taxon>
        <taxon>Colletotrichum spaethianum species complex</taxon>
    </lineage>
</organism>
<feature type="region of interest" description="Disordered" evidence="3">
    <location>
        <begin position="337"/>
        <end position="359"/>
    </location>
</feature>
<evidence type="ECO:0000313" key="6">
    <source>
        <dbReference type="Proteomes" id="UP001055115"/>
    </source>
</evidence>
<dbReference type="SUPFAM" id="SSF57667">
    <property type="entry name" value="beta-beta-alpha zinc fingers"/>
    <property type="match status" value="2"/>
</dbReference>
<dbReference type="GeneID" id="73323155"/>
<dbReference type="GO" id="GO:0008270">
    <property type="term" value="F:zinc ion binding"/>
    <property type="evidence" value="ECO:0007669"/>
    <property type="project" value="UniProtKB-KW"/>
</dbReference>
<evidence type="ECO:0000259" key="4">
    <source>
        <dbReference type="PROSITE" id="PS50157"/>
    </source>
</evidence>
<keyword evidence="6" id="KW-1185">Reference proteome</keyword>
<feature type="domain" description="C2H2-type" evidence="4">
    <location>
        <begin position="289"/>
        <end position="318"/>
    </location>
</feature>
<evidence type="ECO:0000313" key="5">
    <source>
        <dbReference type="EMBL" id="GKT42172.1"/>
    </source>
</evidence>
<feature type="domain" description="C2H2-type" evidence="4">
    <location>
        <begin position="324"/>
        <end position="348"/>
    </location>
</feature>
<dbReference type="PROSITE" id="PS00028">
    <property type="entry name" value="ZINC_FINGER_C2H2_1"/>
    <property type="match status" value="2"/>
</dbReference>
<dbReference type="GO" id="GO:0003676">
    <property type="term" value="F:nucleic acid binding"/>
    <property type="evidence" value="ECO:0007669"/>
    <property type="project" value="InterPro"/>
</dbReference>
<keyword evidence="1 2" id="KW-0863">Zinc-finger</keyword>
<sequence length="359" mass="40515">MPSPRYSAGTLFKLVLLVTWTCLEDTPFSMKNTLFARFFSSLDVLESTALLASLSFAPGLFSVLQAATPPAIQFFQSLPVGPKNCWGIYALVLEKPGSRPGLYIGSGTSTGTPTAGGVALRFKQYDDGFLIPKWIKVALKDGYTITHKGLLCWIPRPGASDVPVFRLLFIALEATFTYIFWALKARHGGYGDFGYDGLCSHAALNEGVPGQFDLSPEELETLAKEREEKRLILKAQNNSSWHYKQMAENYDEYITAANVRVAKSRANNPGRNKKYQETKIKEALEEQRFHCELCGLFFGTKQRLRNHENTPKHRRKSKQNDSPFVCKPCDLAYHNQSNLTRHEKSARHQQNVLLYKEKH</sequence>
<proteinExistence type="predicted"/>
<keyword evidence="1 2" id="KW-0479">Metal-binding</keyword>
<accession>A0AA37NUL2</accession>